<dbReference type="Proteomes" id="UP000241771">
    <property type="component" value="Unassembled WGS sequence"/>
</dbReference>
<keyword evidence="3" id="KW-1185">Reference proteome</keyword>
<evidence type="ECO:0000256" key="1">
    <source>
        <dbReference type="SAM" id="Phobius"/>
    </source>
</evidence>
<dbReference type="OrthoDB" id="5906095at2"/>
<dbReference type="Pfam" id="PF16732">
    <property type="entry name" value="ComP_DUS"/>
    <property type="match status" value="1"/>
</dbReference>
<dbReference type="Pfam" id="PF07963">
    <property type="entry name" value="N_methyl"/>
    <property type="match status" value="1"/>
</dbReference>
<dbReference type="AlphaFoldDB" id="A0A2T3NRI7"/>
<dbReference type="InterPro" id="IPR045584">
    <property type="entry name" value="Pilin-like"/>
</dbReference>
<dbReference type="RefSeq" id="WP_036831260.1">
    <property type="nucleotide sequence ID" value="NZ_JGVO01001581.1"/>
</dbReference>
<reference evidence="2 3" key="1">
    <citation type="submission" date="2018-01" db="EMBL/GenBank/DDBJ databases">
        <title>Whole genome sequencing of Histamine producing bacteria.</title>
        <authorList>
            <person name="Butler K."/>
        </authorList>
    </citation>
    <scope>NUCLEOTIDE SEQUENCE [LARGE SCALE GENOMIC DNA]</scope>
    <source>
        <strain evidence="2 3">DSM 100436</strain>
    </source>
</reference>
<dbReference type="NCBIfam" id="TIGR02532">
    <property type="entry name" value="IV_pilin_GFxxxE"/>
    <property type="match status" value="1"/>
</dbReference>
<dbReference type="Gene3D" id="3.30.700.10">
    <property type="entry name" value="Glycoprotein, Type 4 Pilin"/>
    <property type="match status" value="1"/>
</dbReference>
<organism evidence="2 3">
    <name type="scientific">Photobacterium sanctipauli</name>
    <dbReference type="NCBI Taxonomy" id="1342794"/>
    <lineage>
        <taxon>Bacteria</taxon>
        <taxon>Pseudomonadati</taxon>
        <taxon>Pseudomonadota</taxon>
        <taxon>Gammaproteobacteria</taxon>
        <taxon>Vibrionales</taxon>
        <taxon>Vibrionaceae</taxon>
        <taxon>Photobacterium</taxon>
    </lineage>
</organism>
<protein>
    <submittedName>
        <fullName evidence="2">Type IV pilin protein</fullName>
    </submittedName>
</protein>
<dbReference type="InterPro" id="IPR031982">
    <property type="entry name" value="PilE-like"/>
</dbReference>
<dbReference type="GO" id="GO:0043683">
    <property type="term" value="P:type IV pilus assembly"/>
    <property type="evidence" value="ECO:0007669"/>
    <property type="project" value="InterPro"/>
</dbReference>
<keyword evidence="1" id="KW-1133">Transmembrane helix</keyword>
<dbReference type="PROSITE" id="PS00409">
    <property type="entry name" value="PROKAR_NTER_METHYL"/>
    <property type="match status" value="1"/>
</dbReference>
<comment type="caution">
    <text evidence="2">The sequence shown here is derived from an EMBL/GenBank/DDBJ whole genome shotgun (WGS) entry which is preliminary data.</text>
</comment>
<evidence type="ECO:0000313" key="2">
    <source>
        <dbReference type="EMBL" id="PSW18896.1"/>
    </source>
</evidence>
<keyword evidence="1" id="KW-0472">Membrane</keyword>
<accession>A0A2T3NRI7</accession>
<dbReference type="PANTHER" id="PTHR30093:SF47">
    <property type="entry name" value="TYPE IV PILUS NON-CORE MINOR PILIN PILE"/>
    <property type="match status" value="1"/>
</dbReference>
<gene>
    <name evidence="2" type="ORF">C9I98_13625</name>
</gene>
<dbReference type="PANTHER" id="PTHR30093">
    <property type="entry name" value="GENERAL SECRETION PATHWAY PROTEIN G"/>
    <property type="match status" value="1"/>
</dbReference>
<proteinExistence type="predicted"/>
<dbReference type="EMBL" id="PYMA01000008">
    <property type="protein sequence ID" value="PSW18896.1"/>
    <property type="molecule type" value="Genomic_DNA"/>
</dbReference>
<keyword evidence="1" id="KW-0812">Transmembrane</keyword>
<dbReference type="InterPro" id="IPR012902">
    <property type="entry name" value="N_methyl_site"/>
</dbReference>
<dbReference type="SUPFAM" id="SSF54523">
    <property type="entry name" value="Pili subunits"/>
    <property type="match status" value="1"/>
</dbReference>
<evidence type="ECO:0000313" key="3">
    <source>
        <dbReference type="Proteomes" id="UP000241771"/>
    </source>
</evidence>
<feature type="transmembrane region" description="Helical" evidence="1">
    <location>
        <begin position="7"/>
        <end position="28"/>
    </location>
</feature>
<sequence>MIKRQKGVTLIELMIAVAIIGVLTAIAYPSYQAHIVKSHRAQAMGDMLNIQLTMEEGYSANNAYDTSIVSAGTCSFCEVDTDRYTLSINTATTPYSIEATALSTLGQDQDSCGDLALSARGIGSPTECW</sequence>
<name>A0A2T3NRI7_9GAMM</name>